<dbReference type="InterPro" id="IPR027417">
    <property type="entry name" value="P-loop_NTPase"/>
</dbReference>
<gene>
    <name evidence="3" type="ORF">DC094_04020</name>
</gene>
<accession>A0A2V1GYN6</accession>
<comment type="caution">
    <text evidence="3">The sequence shown here is derived from an EMBL/GenBank/DDBJ whole genome shotgun (WGS) entry which is preliminary data.</text>
</comment>
<dbReference type="InterPro" id="IPR051396">
    <property type="entry name" value="Bact_Antivir_Def_Nuclease"/>
</dbReference>
<name>A0A2V1GYN6_9GAMM</name>
<evidence type="ECO:0000259" key="2">
    <source>
        <dbReference type="Pfam" id="PF20469"/>
    </source>
</evidence>
<dbReference type="SUPFAM" id="SSF52540">
    <property type="entry name" value="P-loop containing nucleoside triphosphate hydrolases"/>
    <property type="match status" value="1"/>
</dbReference>
<feature type="domain" description="Endonuclease GajA/Old nuclease/RecF-like AAA" evidence="1">
    <location>
        <begin position="1"/>
        <end position="387"/>
    </location>
</feature>
<dbReference type="InterPro" id="IPR034139">
    <property type="entry name" value="TOPRIM_OLD"/>
</dbReference>
<proteinExistence type="predicted"/>
<evidence type="ECO:0000259" key="1">
    <source>
        <dbReference type="Pfam" id="PF13175"/>
    </source>
</evidence>
<feature type="domain" description="OLD protein-like TOPRIM" evidence="2">
    <location>
        <begin position="435"/>
        <end position="502"/>
    </location>
</feature>
<dbReference type="CDD" id="cd01026">
    <property type="entry name" value="TOPRIM_OLD"/>
    <property type="match status" value="1"/>
</dbReference>
<dbReference type="EMBL" id="QDDL01000001">
    <property type="protein sequence ID" value="PVZ72191.1"/>
    <property type="molecule type" value="Genomic_DNA"/>
</dbReference>
<dbReference type="OrthoDB" id="3322489at2"/>
<organism evidence="3 4">
    <name type="scientific">Pelagibaculum spongiae</name>
    <dbReference type="NCBI Taxonomy" id="2080658"/>
    <lineage>
        <taxon>Bacteria</taxon>
        <taxon>Pseudomonadati</taxon>
        <taxon>Pseudomonadota</taxon>
        <taxon>Gammaproteobacteria</taxon>
        <taxon>Oceanospirillales</taxon>
        <taxon>Pelagibaculum</taxon>
    </lineage>
</organism>
<keyword evidence="3" id="KW-0378">Hydrolase</keyword>
<dbReference type="InterPro" id="IPR041685">
    <property type="entry name" value="AAA_GajA/Old/RecF-like"/>
</dbReference>
<sequence>MHISKLNLVNYRNFSNAELLFNKGINTVIGENGSGKTNLFRAIRLLLDDNMIRSAYKLSELDFNRGLGSWKGHWIIISIEFEELSLDEEIQALFIHGAANIQPGTVVDKATYNLIFRPKKDIRLKLSKLDDGDHAGLNAILSEVSLDDYETIFTGKSTADFNDTLFYKKISGDFDNAIFCDEIEHPEIGIKVPGILSVAKEVSFTFIQALRDVVSEFHNNRTNPLLTLLKSKSGQLDPAVIKPITDKVLDLNTSIENLKDVQDVRTDILDTIKDTVGETYSPKSMSIRSDLPAEAEALFQSLKLFIGESEENYEGGIHELSLGGANLIYLTLKLLEFNYQVSKQSFANFLLIEEPEAHIHTHIQKTLFDKVKYPDTQIIYSTHSTQISEVSNVSNINVLGQVNGSCEAYQPTNNLLPKDVGRLQRYLDAVRSNLLFAKSVILVEGDAEEILLPTLVKNLLGISLDELGISLVNIRSTGFKNVAILFNNDRIRKNCSIITDLDTSIIDTTPDPLDSPAASKFRRKCLGSEEKGKQRKLDLDSFCQGNNWLNVFYASNTFEVDFISSGNADAVINIVEDVYEDRTTRATSKLELASKDTSIYGKRVLTMAANEGKGWFAILLSNNVDNQIKVPGYILDAINHSSPIIQDEIWLYILGYRLSIIEERAQSTNEIIGWVNSELQKYRDKTIDTKSVFSTFEKYFPQDPIIEFIKRY</sequence>
<dbReference type="Proteomes" id="UP000244906">
    <property type="component" value="Unassembled WGS sequence"/>
</dbReference>
<protein>
    <submittedName>
        <fullName evidence="3">ATP-dependent endonuclease</fullName>
    </submittedName>
</protein>
<dbReference type="Pfam" id="PF20469">
    <property type="entry name" value="OLD-like_TOPRIM"/>
    <property type="match status" value="1"/>
</dbReference>
<dbReference type="PANTHER" id="PTHR43581">
    <property type="entry name" value="ATP/GTP PHOSPHATASE"/>
    <property type="match status" value="1"/>
</dbReference>
<keyword evidence="3" id="KW-0540">Nuclease</keyword>
<keyword evidence="3" id="KW-0255">Endonuclease</keyword>
<keyword evidence="4" id="KW-1185">Reference proteome</keyword>
<dbReference type="AlphaFoldDB" id="A0A2V1GYN6"/>
<evidence type="ECO:0000313" key="4">
    <source>
        <dbReference type="Proteomes" id="UP000244906"/>
    </source>
</evidence>
<reference evidence="3 4" key="1">
    <citation type="submission" date="2018-04" db="EMBL/GenBank/DDBJ databases">
        <title>Thalassorhabdus spongiae gen. nov., sp. nov., isolated from a marine sponge in South-West Iceland.</title>
        <authorList>
            <person name="Knobloch S."/>
            <person name="Daussin A."/>
            <person name="Johannsson R."/>
            <person name="Marteinsson V.T."/>
        </authorList>
    </citation>
    <scope>NUCLEOTIDE SEQUENCE [LARGE SCALE GENOMIC DNA]</scope>
    <source>
        <strain evidence="3 4">Hp12</strain>
    </source>
</reference>
<dbReference type="RefSeq" id="WP_116685776.1">
    <property type="nucleotide sequence ID" value="NZ_CAWNYD010000001.1"/>
</dbReference>
<dbReference type="Gene3D" id="3.40.50.300">
    <property type="entry name" value="P-loop containing nucleotide triphosphate hydrolases"/>
    <property type="match status" value="2"/>
</dbReference>
<dbReference type="GO" id="GO:0004519">
    <property type="term" value="F:endonuclease activity"/>
    <property type="evidence" value="ECO:0007669"/>
    <property type="project" value="UniProtKB-KW"/>
</dbReference>
<dbReference type="PANTHER" id="PTHR43581:SF4">
    <property type="entry name" value="ATP_GTP PHOSPHATASE"/>
    <property type="match status" value="1"/>
</dbReference>
<evidence type="ECO:0000313" key="3">
    <source>
        <dbReference type="EMBL" id="PVZ72191.1"/>
    </source>
</evidence>
<dbReference type="Pfam" id="PF13175">
    <property type="entry name" value="AAA_15"/>
    <property type="match status" value="1"/>
</dbReference>